<dbReference type="Proteomes" id="UP000812277">
    <property type="component" value="Unassembled WGS sequence"/>
</dbReference>
<gene>
    <name evidence="1" type="ORF">K0T92_07365</name>
</gene>
<accession>A0ABS7D3P9</accession>
<name>A0ABS7D3P9_9BACL</name>
<protein>
    <recommendedName>
        <fullName evidence="3">DUF4304 domain-containing protein</fullName>
    </recommendedName>
</protein>
<proteinExistence type="predicted"/>
<sequence length="239" mass="28265">MNLSKEIKKIVTPSFLELGFEYTKTRNSWLFSRKVGHAQQSIEFETSGWHKNAFRVNYYTSSRYVQSYYFIDQRDHEWHSFEDEESLRQELLRIVNITKEYALDWFEKNTIQPKIVFNYKWVFNEQSIANAKVFIEQNKLDVNDPETIKRLEGLLKEVESEETWINSAYYLGELFRVNLSGEWLIKENKFPVVINLGGIVGFEIEPHNLILSFINNPNGVSLYNTYISKAQTVKSILNH</sequence>
<dbReference type="EMBL" id="JAHZIJ010000003">
    <property type="protein sequence ID" value="MBW7474560.1"/>
    <property type="molecule type" value="Genomic_DNA"/>
</dbReference>
<evidence type="ECO:0000313" key="2">
    <source>
        <dbReference type="Proteomes" id="UP000812277"/>
    </source>
</evidence>
<dbReference type="RefSeq" id="WP_219871788.1">
    <property type="nucleotide sequence ID" value="NZ_JAHZIJ010000003.1"/>
</dbReference>
<reference evidence="1 2" key="1">
    <citation type="submission" date="2021-07" db="EMBL/GenBank/DDBJ databases">
        <title>Paenibacillus radiodurans sp. nov., isolated from the southeastern edge of Tengger Desert.</title>
        <authorList>
            <person name="Zhang G."/>
        </authorList>
    </citation>
    <scope>NUCLEOTIDE SEQUENCE [LARGE SCALE GENOMIC DNA]</scope>
    <source>
        <strain evidence="1 2">DT7-4</strain>
    </source>
</reference>
<evidence type="ECO:0008006" key="3">
    <source>
        <dbReference type="Google" id="ProtNLM"/>
    </source>
</evidence>
<evidence type="ECO:0000313" key="1">
    <source>
        <dbReference type="EMBL" id="MBW7474560.1"/>
    </source>
</evidence>
<organism evidence="1 2">
    <name type="scientific">Paenibacillus oenotherae</name>
    <dbReference type="NCBI Taxonomy" id="1435645"/>
    <lineage>
        <taxon>Bacteria</taxon>
        <taxon>Bacillati</taxon>
        <taxon>Bacillota</taxon>
        <taxon>Bacilli</taxon>
        <taxon>Bacillales</taxon>
        <taxon>Paenibacillaceae</taxon>
        <taxon>Paenibacillus</taxon>
    </lineage>
</organism>
<comment type="caution">
    <text evidence="1">The sequence shown here is derived from an EMBL/GenBank/DDBJ whole genome shotgun (WGS) entry which is preliminary data.</text>
</comment>
<keyword evidence="2" id="KW-1185">Reference proteome</keyword>